<protein>
    <submittedName>
        <fullName evidence="2">Uncharacterized protein</fullName>
    </submittedName>
</protein>
<accession>A0A176VM94</accession>
<organism evidence="2 3">
    <name type="scientific">Marchantia polymorpha subsp. ruderalis</name>
    <dbReference type="NCBI Taxonomy" id="1480154"/>
    <lineage>
        <taxon>Eukaryota</taxon>
        <taxon>Viridiplantae</taxon>
        <taxon>Streptophyta</taxon>
        <taxon>Embryophyta</taxon>
        <taxon>Marchantiophyta</taxon>
        <taxon>Marchantiopsida</taxon>
        <taxon>Marchantiidae</taxon>
        <taxon>Marchantiales</taxon>
        <taxon>Marchantiaceae</taxon>
        <taxon>Marchantia</taxon>
    </lineage>
</organism>
<evidence type="ECO:0000256" key="1">
    <source>
        <dbReference type="SAM" id="MobiDB-lite"/>
    </source>
</evidence>
<name>A0A176VM94_MARPO</name>
<dbReference type="EMBL" id="LVLJ01003285">
    <property type="protein sequence ID" value="OAE22069.1"/>
    <property type="molecule type" value="Genomic_DNA"/>
</dbReference>
<gene>
    <name evidence="2" type="ORF">AXG93_3719s1490</name>
</gene>
<reference evidence="2" key="1">
    <citation type="submission" date="2016-03" db="EMBL/GenBank/DDBJ databases">
        <title>Mechanisms controlling the formation of the plant cell surface in tip-growing cells are functionally conserved among land plants.</title>
        <authorList>
            <person name="Honkanen S."/>
            <person name="Jones V.A."/>
            <person name="Morieri G."/>
            <person name="Champion C."/>
            <person name="Hetherington A.J."/>
            <person name="Kelly S."/>
            <person name="Saint-Marcoux D."/>
            <person name="Proust H."/>
            <person name="Prescott H."/>
            <person name="Dolan L."/>
        </authorList>
    </citation>
    <scope>NUCLEOTIDE SEQUENCE [LARGE SCALE GENOMIC DNA]</scope>
    <source>
        <tissue evidence="2">Whole gametophyte</tissue>
    </source>
</reference>
<feature type="region of interest" description="Disordered" evidence="1">
    <location>
        <begin position="174"/>
        <end position="198"/>
    </location>
</feature>
<keyword evidence="3" id="KW-1185">Reference proteome</keyword>
<sequence length="237" mass="26295">MALVLAIATSQIHDAVSKAGNVLEQVRSSMRTVGVRKSSGQVLLDGVDIRQLRWLRSQIALHSFKQNSTVLDDYRAEKIFEACGKIVIVTPLKYCTQLVAGAWIRLPIRHLILNFAASAASDVELKNSLNSLNFFRHGRGSVCQLDSTPDSASLRNLSSSQSWCHRCTRMAREEETGRTAPTGEKSQRDKEVSSYSSVAPSKYRRTLISSCSTRIIRKGKQSKTNLTFVYPLSFAEG</sequence>
<evidence type="ECO:0000313" key="3">
    <source>
        <dbReference type="Proteomes" id="UP000077202"/>
    </source>
</evidence>
<comment type="caution">
    <text evidence="2">The sequence shown here is derived from an EMBL/GenBank/DDBJ whole genome shotgun (WGS) entry which is preliminary data.</text>
</comment>
<dbReference type="AlphaFoldDB" id="A0A176VM94"/>
<dbReference type="Proteomes" id="UP000077202">
    <property type="component" value="Unassembled WGS sequence"/>
</dbReference>
<proteinExistence type="predicted"/>
<evidence type="ECO:0000313" key="2">
    <source>
        <dbReference type="EMBL" id="OAE22069.1"/>
    </source>
</evidence>